<comment type="subcellular location">
    <subcellularLocation>
        <location evidence="1">Cell outer membrane</location>
    </subcellularLocation>
</comment>
<evidence type="ECO:0000256" key="2">
    <source>
        <dbReference type="ARBA" id="ARBA00006275"/>
    </source>
</evidence>
<sequence length="504" mass="57092">MPSHIKRTWILLLCILFAGVSSCKKFLATYSQNDSFVESAADLDELLVGEVYTDYQLFYTPEMLHLMDDDIAAVIPEGNNSNTVLQGTGFHYWQAQPRITTDGKIVTNDIFFNSLFSKIAHINSILHIVPSLQEKGEPAATLKRISGEALFLRAFYYFMLVNTYGKPYTPATASTDFGVPLKTDPAIKDQFVARNTTRQVYDQVIADLLEAEKALAGANASSTIRVNQAAAQAFLSRVYLYMENYEKAVYYADQVINTSTYHLKDLNTYNTGDNFLNNKDEEVIFTMRTNYIISVIMALDYDIPPTIAYKASEDLILGYSPADLRLQVFFQRNSRGEMRVTKRRTQGGPSTDDVGDIFLLRLSETYLNKAEALAALDRSEEARNTLQEFRKTRFKPSELPPVNATGEALVNTIRDERRLELCFEAHRWFDLRRYGVNSKYPFSKSITHRSVVFGGNGYIDNGYYELGPYEQDAAAYVVPIANDEIEFNNGLLTNEPRPARPLKQ</sequence>
<reference evidence="8 9" key="1">
    <citation type="submission" date="2019-02" db="EMBL/GenBank/DDBJ databases">
        <title>Genomic Encyclopedia of Type Strains, Phase IV (KMG-IV): sequencing the most valuable type-strain genomes for metagenomic binning, comparative biology and taxonomic classification.</title>
        <authorList>
            <person name="Goeker M."/>
        </authorList>
    </citation>
    <scope>NUCLEOTIDE SEQUENCE [LARGE SCALE GENOMIC DNA]</scope>
    <source>
        <strain evidence="8 9">DSM 18116</strain>
    </source>
</reference>
<evidence type="ECO:0000313" key="8">
    <source>
        <dbReference type="EMBL" id="RZS75448.1"/>
    </source>
</evidence>
<evidence type="ECO:0000256" key="1">
    <source>
        <dbReference type="ARBA" id="ARBA00004442"/>
    </source>
</evidence>
<dbReference type="Pfam" id="PF07980">
    <property type="entry name" value="SusD_RagB"/>
    <property type="match status" value="1"/>
</dbReference>
<keyword evidence="9" id="KW-1185">Reference proteome</keyword>
<comment type="similarity">
    <text evidence="2">Belongs to the SusD family.</text>
</comment>
<keyword evidence="3" id="KW-0732">Signal</keyword>
<evidence type="ECO:0000256" key="5">
    <source>
        <dbReference type="ARBA" id="ARBA00023237"/>
    </source>
</evidence>
<name>A0A4Q7N3L8_9BACT</name>
<feature type="domain" description="RagB/SusD" evidence="6">
    <location>
        <begin position="356"/>
        <end position="494"/>
    </location>
</feature>
<comment type="caution">
    <text evidence="8">The sequence shown here is derived from an EMBL/GenBank/DDBJ whole genome shotgun (WGS) entry which is preliminary data.</text>
</comment>
<dbReference type="InterPro" id="IPR012944">
    <property type="entry name" value="SusD_RagB_dom"/>
</dbReference>
<dbReference type="SUPFAM" id="SSF48452">
    <property type="entry name" value="TPR-like"/>
    <property type="match status" value="1"/>
</dbReference>
<evidence type="ECO:0000256" key="4">
    <source>
        <dbReference type="ARBA" id="ARBA00023136"/>
    </source>
</evidence>
<gene>
    <name evidence="8" type="ORF">EV199_1314</name>
</gene>
<evidence type="ECO:0000256" key="3">
    <source>
        <dbReference type="ARBA" id="ARBA00022729"/>
    </source>
</evidence>
<dbReference type="EMBL" id="SGXA01000001">
    <property type="protein sequence ID" value="RZS75448.1"/>
    <property type="molecule type" value="Genomic_DNA"/>
</dbReference>
<evidence type="ECO:0000259" key="7">
    <source>
        <dbReference type="Pfam" id="PF14322"/>
    </source>
</evidence>
<dbReference type="InterPro" id="IPR033985">
    <property type="entry name" value="SusD-like_N"/>
</dbReference>
<keyword evidence="5" id="KW-0998">Cell outer membrane</keyword>
<dbReference type="AlphaFoldDB" id="A0A4Q7N3L8"/>
<feature type="domain" description="SusD-like N-terminal" evidence="7">
    <location>
        <begin position="30"/>
        <end position="240"/>
    </location>
</feature>
<dbReference type="InterPro" id="IPR011990">
    <property type="entry name" value="TPR-like_helical_dom_sf"/>
</dbReference>
<evidence type="ECO:0000313" key="9">
    <source>
        <dbReference type="Proteomes" id="UP000293874"/>
    </source>
</evidence>
<dbReference type="PROSITE" id="PS51257">
    <property type="entry name" value="PROKAR_LIPOPROTEIN"/>
    <property type="match status" value="1"/>
</dbReference>
<organism evidence="8 9">
    <name type="scientific">Pseudobacter ginsenosidimutans</name>
    <dbReference type="NCBI Taxonomy" id="661488"/>
    <lineage>
        <taxon>Bacteria</taxon>
        <taxon>Pseudomonadati</taxon>
        <taxon>Bacteroidota</taxon>
        <taxon>Chitinophagia</taxon>
        <taxon>Chitinophagales</taxon>
        <taxon>Chitinophagaceae</taxon>
        <taxon>Pseudobacter</taxon>
    </lineage>
</organism>
<dbReference type="Proteomes" id="UP000293874">
    <property type="component" value="Unassembled WGS sequence"/>
</dbReference>
<keyword evidence="4" id="KW-0472">Membrane</keyword>
<dbReference type="GO" id="GO:0009279">
    <property type="term" value="C:cell outer membrane"/>
    <property type="evidence" value="ECO:0007669"/>
    <property type="project" value="UniProtKB-SubCell"/>
</dbReference>
<accession>A0A4Q7N3L8</accession>
<protein>
    <submittedName>
        <fullName evidence="8">SusD-like starch-binding protein associating with outer membrane</fullName>
    </submittedName>
</protein>
<dbReference type="Gene3D" id="1.25.40.390">
    <property type="match status" value="1"/>
</dbReference>
<evidence type="ECO:0000259" key="6">
    <source>
        <dbReference type="Pfam" id="PF07980"/>
    </source>
</evidence>
<proteinExistence type="inferred from homology"/>
<dbReference type="RefSeq" id="WP_158644040.1">
    <property type="nucleotide sequence ID" value="NZ_CP042431.1"/>
</dbReference>
<dbReference type="OrthoDB" id="629561at2"/>
<dbReference type="Pfam" id="PF14322">
    <property type="entry name" value="SusD-like_3"/>
    <property type="match status" value="1"/>
</dbReference>
<dbReference type="CDD" id="cd08977">
    <property type="entry name" value="SusD"/>
    <property type="match status" value="1"/>
</dbReference>